<dbReference type="Pfam" id="PF08239">
    <property type="entry name" value="SH3_3"/>
    <property type="match status" value="1"/>
</dbReference>
<proteinExistence type="predicted"/>
<dbReference type="InterPro" id="IPR003646">
    <property type="entry name" value="SH3-like_bac-type"/>
</dbReference>
<dbReference type="Gene3D" id="2.30.30.40">
    <property type="entry name" value="SH3 Domains"/>
    <property type="match status" value="1"/>
</dbReference>
<dbReference type="EMBL" id="LAZR01040442">
    <property type="protein sequence ID" value="KKL14480.1"/>
    <property type="molecule type" value="Genomic_DNA"/>
</dbReference>
<evidence type="ECO:0000313" key="2">
    <source>
        <dbReference type="EMBL" id="KKL14480.1"/>
    </source>
</evidence>
<evidence type="ECO:0000259" key="1">
    <source>
        <dbReference type="Pfam" id="PF08239"/>
    </source>
</evidence>
<sequence>MTAILRALLVAIAVAIPAAWASAQDLPALHDVTGVAPDDVLNVRTAPDASAAAIGFLAPDASMVEVTELAPDGAWGKINLSERSGWVAMRFLDRRAEDMAVDDTPPDLRCSGTEPFWALRLGADQTIMAVAGEVTQEMPAAERIASSNQTGRFAAVTGDDAAELSGTIAALPCTDGMSDLSFGLEAQIILQDDAG</sequence>
<gene>
    <name evidence="2" type="ORF">LCGC14_2515220</name>
</gene>
<name>A0A0F9AYH5_9ZZZZ</name>
<protein>
    <recommendedName>
        <fullName evidence="1">SH3b domain-containing protein</fullName>
    </recommendedName>
</protein>
<accession>A0A0F9AYH5</accession>
<reference evidence="2" key="1">
    <citation type="journal article" date="2015" name="Nature">
        <title>Complex archaea that bridge the gap between prokaryotes and eukaryotes.</title>
        <authorList>
            <person name="Spang A."/>
            <person name="Saw J.H."/>
            <person name="Jorgensen S.L."/>
            <person name="Zaremba-Niedzwiedzka K."/>
            <person name="Martijn J."/>
            <person name="Lind A.E."/>
            <person name="van Eijk R."/>
            <person name="Schleper C."/>
            <person name="Guy L."/>
            <person name="Ettema T.J."/>
        </authorList>
    </citation>
    <scope>NUCLEOTIDE SEQUENCE</scope>
</reference>
<feature type="non-terminal residue" evidence="2">
    <location>
        <position position="195"/>
    </location>
</feature>
<feature type="domain" description="SH3b" evidence="1">
    <location>
        <begin position="39"/>
        <end position="92"/>
    </location>
</feature>
<dbReference type="AlphaFoldDB" id="A0A0F9AYH5"/>
<organism evidence="2">
    <name type="scientific">marine sediment metagenome</name>
    <dbReference type="NCBI Taxonomy" id="412755"/>
    <lineage>
        <taxon>unclassified sequences</taxon>
        <taxon>metagenomes</taxon>
        <taxon>ecological metagenomes</taxon>
    </lineage>
</organism>
<comment type="caution">
    <text evidence="2">The sequence shown here is derived from an EMBL/GenBank/DDBJ whole genome shotgun (WGS) entry which is preliminary data.</text>
</comment>